<accession>A0AAV2PRY7</accession>
<comment type="caution">
    <text evidence="8">The sequence shown here is derived from an EMBL/GenBank/DDBJ whole genome shotgun (WGS) entry which is preliminary data.</text>
</comment>
<reference evidence="8 9" key="1">
    <citation type="submission" date="2024-05" db="EMBL/GenBank/DDBJ databases">
        <authorList>
            <person name="Wallberg A."/>
        </authorList>
    </citation>
    <scope>NUCLEOTIDE SEQUENCE [LARGE SCALE GENOMIC DNA]</scope>
</reference>
<dbReference type="PANTHER" id="PTHR43243">
    <property type="entry name" value="INNER MEMBRANE TRANSPORTER YGJI-RELATED"/>
    <property type="match status" value="1"/>
</dbReference>
<dbReference type="Pfam" id="PF13520">
    <property type="entry name" value="AA_permease_2"/>
    <property type="match status" value="1"/>
</dbReference>
<feature type="transmembrane region" description="Helical" evidence="6">
    <location>
        <begin position="687"/>
        <end position="704"/>
    </location>
</feature>
<keyword evidence="4 6" id="KW-0472">Membrane</keyword>
<feature type="transmembrane region" description="Helical" evidence="6">
    <location>
        <begin position="100"/>
        <end position="119"/>
    </location>
</feature>
<feature type="transmembrane region" description="Helical" evidence="6">
    <location>
        <begin position="417"/>
        <end position="439"/>
    </location>
</feature>
<dbReference type="AlphaFoldDB" id="A0AAV2PRY7"/>
<feature type="compositionally biased region" description="Polar residues" evidence="5">
    <location>
        <begin position="546"/>
        <end position="563"/>
    </location>
</feature>
<keyword evidence="9" id="KW-1185">Reference proteome</keyword>
<evidence type="ECO:0000313" key="8">
    <source>
        <dbReference type="EMBL" id="CAL4062728.1"/>
    </source>
</evidence>
<evidence type="ECO:0000256" key="5">
    <source>
        <dbReference type="SAM" id="MobiDB-lite"/>
    </source>
</evidence>
<feature type="transmembrane region" description="Helical" evidence="6">
    <location>
        <begin position="139"/>
        <end position="159"/>
    </location>
</feature>
<keyword evidence="2 6" id="KW-0812">Transmembrane</keyword>
<dbReference type="Gene3D" id="1.20.1740.10">
    <property type="entry name" value="Amino acid/polyamine transporter I"/>
    <property type="match status" value="1"/>
</dbReference>
<evidence type="ECO:0000256" key="4">
    <source>
        <dbReference type="ARBA" id="ARBA00023136"/>
    </source>
</evidence>
<dbReference type="Pfam" id="PF13906">
    <property type="entry name" value="AA_permease_C"/>
    <property type="match status" value="1"/>
</dbReference>
<evidence type="ECO:0000256" key="2">
    <source>
        <dbReference type="ARBA" id="ARBA00022692"/>
    </source>
</evidence>
<dbReference type="EMBL" id="CAXKWB010000889">
    <property type="protein sequence ID" value="CAL4062728.1"/>
    <property type="molecule type" value="Genomic_DNA"/>
</dbReference>
<evidence type="ECO:0000256" key="1">
    <source>
        <dbReference type="ARBA" id="ARBA00004141"/>
    </source>
</evidence>
<evidence type="ECO:0000259" key="7">
    <source>
        <dbReference type="Pfam" id="PF13906"/>
    </source>
</evidence>
<keyword evidence="3 6" id="KW-1133">Transmembrane helix</keyword>
<evidence type="ECO:0000313" key="9">
    <source>
        <dbReference type="Proteomes" id="UP001497623"/>
    </source>
</evidence>
<proteinExistence type="predicted"/>
<dbReference type="InterPro" id="IPR029485">
    <property type="entry name" value="CAT_C"/>
</dbReference>
<feature type="region of interest" description="Disordered" evidence="5">
    <location>
        <begin position="29"/>
        <end position="51"/>
    </location>
</feature>
<dbReference type="PANTHER" id="PTHR43243:SF20">
    <property type="entry name" value="CATIONIC AMINO ACID TRANSPORTER 3"/>
    <property type="match status" value="1"/>
</dbReference>
<feature type="region of interest" description="Disordered" evidence="5">
    <location>
        <begin position="546"/>
        <end position="580"/>
    </location>
</feature>
<dbReference type="InterPro" id="IPR002293">
    <property type="entry name" value="AA/rel_permease1"/>
</dbReference>
<feature type="transmembrane region" description="Helical" evidence="6">
    <location>
        <begin position="220"/>
        <end position="239"/>
    </location>
</feature>
<name>A0AAV2PRY7_MEGNR</name>
<organism evidence="8 9">
    <name type="scientific">Meganyctiphanes norvegica</name>
    <name type="common">Northern krill</name>
    <name type="synonym">Thysanopoda norvegica</name>
    <dbReference type="NCBI Taxonomy" id="48144"/>
    <lineage>
        <taxon>Eukaryota</taxon>
        <taxon>Metazoa</taxon>
        <taxon>Ecdysozoa</taxon>
        <taxon>Arthropoda</taxon>
        <taxon>Crustacea</taxon>
        <taxon>Multicrustacea</taxon>
        <taxon>Malacostraca</taxon>
        <taxon>Eumalacostraca</taxon>
        <taxon>Eucarida</taxon>
        <taxon>Euphausiacea</taxon>
        <taxon>Euphausiidae</taxon>
        <taxon>Meganyctiphanes</taxon>
    </lineage>
</organism>
<dbReference type="GO" id="GO:0015171">
    <property type="term" value="F:amino acid transmembrane transporter activity"/>
    <property type="evidence" value="ECO:0007669"/>
    <property type="project" value="TreeGrafter"/>
</dbReference>
<evidence type="ECO:0000256" key="6">
    <source>
        <dbReference type="SAM" id="Phobius"/>
    </source>
</evidence>
<comment type="subcellular location">
    <subcellularLocation>
        <location evidence="1">Membrane</location>
        <topology evidence="1">Multi-pass membrane protein</topology>
    </subcellularLocation>
</comment>
<protein>
    <recommendedName>
        <fullName evidence="7">Cationic amino acid transporter C-terminal domain-containing protein</fullName>
    </recommendedName>
</protein>
<dbReference type="Proteomes" id="UP001497623">
    <property type="component" value="Unassembled WGS sequence"/>
</dbReference>
<evidence type="ECO:0000256" key="3">
    <source>
        <dbReference type="ARBA" id="ARBA00022989"/>
    </source>
</evidence>
<feature type="transmembrane region" description="Helical" evidence="6">
    <location>
        <begin position="617"/>
        <end position="640"/>
    </location>
</feature>
<feature type="transmembrane region" description="Helical" evidence="6">
    <location>
        <begin position="646"/>
        <end position="666"/>
    </location>
</feature>
<gene>
    <name evidence="8" type="ORF">MNOR_LOCUS2785</name>
</gene>
<feature type="transmembrane region" description="Helical" evidence="6">
    <location>
        <begin position="710"/>
        <end position="727"/>
    </location>
</feature>
<feature type="transmembrane region" description="Helical" evidence="6">
    <location>
        <begin position="259"/>
        <end position="276"/>
    </location>
</feature>
<feature type="transmembrane region" description="Helical" evidence="6">
    <location>
        <begin position="171"/>
        <end position="189"/>
    </location>
</feature>
<sequence length="784" mass="84202">MTTLLPPRHGRRPLGQVLRRTWAAASRTRPFAAPPPRGRAGTSSSSPSQLPHHGIWGSSCLGDVGELVYRGVGVWAALGICYVVGLVGGPIAGAATASSLLVAAITSLLTGYCLCELVTACPQSSGAIYTVTYQLTGELPAFIVGTLNLCFHASALAAIAKATSATVDFMFHHKLSGFIASYIGILPITHIPPDLLAAVAAIAVSALMAIGLEQSGFLRTVMNICVVLVMAIFVGVGSLHSSPSSVPTQSDGPVAADAIGSHELLAGAAVSMLLFSHNFDLSRRCKAHRRPRRTLPVAVSVATGLIFLVFFTIGIVFTLKLPKRLVELDGAPLLTLLELQGVPWASLLTACLQMILLFLGLVEAEEPLSRQLVALGADGLLPPQLAAESHRFASQSMAHITGGLMAALFGLMLGHVLILEVMCSFLLCLNVIVIMMTLYRRYRCSYASLCTVSATSASASSSPTQQYSYHKLAPKDSHQERTLQFLKDGLRVLPVQVKLKEFQTTSCSNQENGSMMTSSIEENKDTLPLLHLNDQVEVAVGNQQTRFLGNSTNDPQQENSQADLSDEEVSEASGYETDTDTETDIDAAVAEYQEKLKVATVDHGAPRTPTLSSARKALFIIIGLVVCFTVAASLVVYGWADTDRHPVLVVLLTAVILAGIFLLALLARLPILRMSHITSFKVPASPWLPAASLLLNIFLLIQMLCHTWPILLLYFFAAILCYIVYGIKHSALVNCSVVTARKLPNSEVIWLDTIAPQIGSATPFQLMEDQTQRFTQVDTVLIQR</sequence>
<dbReference type="GO" id="GO:0005886">
    <property type="term" value="C:plasma membrane"/>
    <property type="evidence" value="ECO:0007669"/>
    <property type="project" value="TreeGrafter"/>
</dbReference>
<feature type="transmembrane region" description="Helical" evidence="6">
    <location>
        <begin position="195"/>
        <end position="213"/>
    </location>
</feature>
<feature type="transmembrane region" description="Helical" evidence="6">
    <location>
        <begin position="67"/>
        <end position="88"/>
    </location>
</feature>
<feature type="transmembrane region" description="Helical" evidence="6">
    <location>
        <begin position="297"/>
        <end position="321"/>
    </location>
</feature>
<feature type="domain" description="Cationic amino acid transporter C-terminal" evidence="7">
    <location>
        <begin position="680"/>
        <end position="730"/>
    </location>
</feature>